<dbReference type="STRING" id="1560345.AWL63_20865"/>
<dbReference type="RefSeq" id="WP_069207543.1">
    <property type="nucleotide sequence ID" value="NZ_CP014168.1"/>
</dbReference>
<dbReference type="InterPro" id="IPR000182">
    <property type="entry name" value="GNAT_dom"/>
</dbReference>
<sequence>MIAIVPLAEIDTAATEQLLDRAFGPDRHRRTAYLIRQGTSAIPALSFAAVADTALVGTIQCWPVRLVRDGGGNDPLVMVGPIAVEPARQGEGVGQRLTHHAIRAAEASGAPPLMLIGDPEYYGRFFGFDARATALWRAPGPVEQRRLLARGAAPEAAGMLAPRIPALA</sequence>
<keyword evidence="3" id="KW-1185">Reference proteome</keyword>
<keyword evidence="2" id="KW-0808">Transferase</keyword>
<evidence type="ECO:0000313" key="3">
    <source>
        <dbReference type="Proteomes" id="UP000094256"/>
    </source>
</evidence>
<feature type="domain" description="N-acetyltransferase" evidence="1">
    <location>
        <begin position="2"/>
        <end position="149"/>
    </location>
</feature>
<dbReference type="InterPro" id="IPR016181">
    <property type="entry name" value="Acyl_CoA_acyltransferase"/>
</dbReference>
<dbReference type="SUPFAM" id="SSF55729">
    <property type="entry name" value="Acyl-CoA N-acyltransferases (Nat)"/>
    <property type="match status" value="1"/>
</dbReference>
<evidence type="ECO:0000313" key="2">
    <source>
        <dbReference type="EMBL" id="AOH86979.1"/>
    </source>
</evidence>
<protein>
    <submittedName>
        <fullName evidence="2">GCN5 family acetyltransferase</fullName>
    </submittedName>
</protein>
<gene>
    <name evidence="2" type="ORF">AWL63_20865</name>
</gene>
<organism evidence="2 3">
    <name type="scientific">Sphingomonas panacis</name>
    <dbReference type="NCBI Taxonomy" id="1560345"/>
    <lineage>
        <taxon>Bacteria</taxon>
        <taxon>Pseudomonadati</taxon>
        <taxon>Pseudomonadota</taxon>
        <taxon>Alphaproteobacteria</taxon>
        <taxon>Sphingomonadales</taxon>
        <taxon>Sphingomonadaceae</taxon>
        <taxon>Sphingomonas</taxon>
    </lineage>
</organism>
<accession>A0A1B3ZHS7</accession>
<dbReference type="EMBL" id="CP014168">
    <property type="protein sequence ID" value="AOH86979.1"/>
    <property type="molecule type" value="Genomic_DNA"/>
</dbReference>
<proteinExistence type="predicted"/>
<dbReference type="AlphaFoldDB" id="A0A1B3ZHS7"/>
<name>A0A1B3ZHS7_9SPHN</name>
<dbReference type="Proteomes" id="UP000094256">
    <property type="component" value="Chromosome"/>
</dbReference>
<dbReference type="GO" id="GO:0016747">
    <property type="term" value="F:acyltransferase activity, transferring groups other than amino-acyl groups"/>
    <property type="evidence" value="ECO:0007669"/>
    <property type="project" value="InterPro"/>
</dbReference>
<dbReference type="CDD" id="cd04301">
    <property type="entry name" value="NAT_SF"/>
    <property type="match status" value="1"/>
</dbReference>
<dbReference type="Gene3D" id="3.40.630.30">
    <property type="match status" value="1"/>
</dbReference>
<dbReference type="PROSITE" id="PS51186">
    <property type="entry name" value="GNAT"/>
    <property type="match status" value="1"/>
</dbReference>
<dbReference type="OrthoDB" id="9815099at2"/>
<dbReference type="Pfam" id="PF00583">
    <property type="entry name" value="Acetyltransf_1"/>
    <property type="match status" value="1"/>
</dbReference>
<evidence type="ECO:0000259" key="1">
    <source>
        <dbReference type="PROSITE" id="PS51186"/>
    </source>
</evidence>
<dbReference type="KEGG" id="span:AWL63_20865"/>
<reference evidence="2 3" key="1">
    <citation type="submission" date="2016-01" db="EMBL/GenBank/DDBJ databases">
        <title>Complete genome and mega plasmid sequence of Sphingomonas panacis DCY99 elicits systemic resistance in rice to Xanthomonas oryzae.</title>
        <authorList>
            <person name="Kim Y.J."/>
            <person name="Yang D.C."/>
            <person name="Sing P."/>
        </authorList>
    </citation>
    <scope>NUCLEOTIDE SEQUENCE [LARGE SCALE GENOMIC DNA]</scope>
    <source>
        <strain evidence="2 3">DCY99</strain>
    </source>
</reference>